<dbReference type="Proteomes" id="UP000596739">
    <property type="component" value="Unassembled WGS sequence"/>
</dbReference>
<protein>
    <recommendedName>
        <fullName evidence="4">DUF3784 domain-containing protein</fullName>
    </recommendedName>
</protein>
<feature type="transmembrane region" description="Helical" evidence="1">
    <location>
        <begin position="32"/>
        <end position="49"/>
    </location>
</feature>
<accession>A0ABS1ER56</accession>
<reference evidence="3" key="1">
    <citation type="submission" date="2021-01" db="EMBL/GenBank/DDBJ databases">
        <title>Genome public.</title>
        <authorList>
            <person name="Liu C."/>
            <person name="Sun Q."/>
        </authorList>
    </citation>
    <scope>NUCLEOTIDE SEQUENCE [LARGE SCALE GENOMIC DNA]</scope>
    <source>
        <strain evidence="3">YIM B02505</strain>
    </source>
</reference>
<keyword evidence="1" id="KW-1133">Transmembrane helix</keyword>
<dbReference type="RefSeq" id="WP_200270407.1">
    <property type="nucleotide sequence ID" value="NZ_JAENHN010000041.1"/>
</dbReference>
<comment type="caution">
    <text evidence="2">The sequence shown here is derived from an EMBL/GenBank/DDBJ whole genome shotgun (WGS) entry which is preliminary data.</text>
</comment>
<feature type="transmembrane region" description="Helical" evidence="1">
    <location>
        <begin position="108"/>
        <end position="132"/>
    </location>
</feature>
<sequence>MKNFYGVLEILGLLHVMLFIDLVLGVIINLKITAIIIAIIYIGIGVIIFKKDNTYDKIITTIYKNDILCIDGKLSGNEKDEIEDFIKRLYTSFIVLFLLSILRRDSIIGYVGLNEIILLIVGFFNSCIGLLLYKKYTKPSQYKISVIISVIIVLTYIIYFYK</sequence>
<organism evidence="2 3">
    <name type="scientific">Clostridium yunnanense</name>
    <dbReference type="NCBI Taxonomy" id="2800325"/>
    <lineage>
        <taxon>Bacteria</taxon>
        <taxon>Bacillati</taxon>
        <taxon>Bacillota</taxon>
        <taxon>Clostridia</taxon>
        <taxon>Eubacteriales</taxon>
        <taxon>Clostridiaceae</taxon>
        <taxon>Clostridium</taxon>
    </lineage>
</organism>
<keyword evidence="3" id="KW-1185">Reference proteome</keyword>
<feature type="transmembrane region" description="Helical" evidence="1">
    <location>
        <begin position="7"/>
        <end position="26"/>
    </location>
</feature>
<keyword evidence="1" id="KW-0472">Membrane</keyword>
<name>A0ABS1ER56_9CLOT</name>
<evidence type="ECO:0000313" key="3">
    <source>
        <dbReference type="Proteomes" id="UP000596739"/>
    </source>
</evidence>
<feature type="transmembrane region" description="Helical" evidence="1">
    <location>
        <begin position="144"/>
        <end position="161"/>
    </location>
</feature>
<evidence type="ECO:0000256" key="1">
    <source>
        <dbReference type="SAM" id="Phobius"/>
    </source>
</evidence>
<keyword evidence="1" id="KW-0812">Transmembrane</keyword>
<gene>
    <name evidence="2" type="ORF">JHL18_14430</name>
</gene>
<dbReference type="EMBL" id="JAENHN010000041">
    <property type="protein sequence ID" value="MBK1811814.1"/>
    <property type="molecule type" value="Genomic_DNA"/>
</dbReference>
<proteinExistence type="predicted"/>
<evidence type="ECO:0008006" key="4">
    <source>
        <dbReference type="Google" id="ProtNLM"/>
    </source>
</evidence>
<evidence type="ECO:0000313" key="2">
    <source>
        <dbReference type="EMBL" id="MBK1811814.1"/>
    </source>
</evidence>